<sequence length="172" mass="18698">MKGWLAEFDSPEGLLDAARTAQARGYAPQAFSPFPVEGLDEALGLQRSPIAACTFAGALLGGCGGYAMQYFAAVVDRPLNIGGRPLHSWPMFVPVSFELAVLGGALAAVMAFLWTSRLPRLRQPIFDAPHFGLATRDRFFLLLPAEDPAFEPESAAQWLDQLRPLRRVELPG</sequence>
<organism evidence="2 3">
    <name type="scientific">Roseateles agri</name>
    <dbReference type="NCBI Taxonomy" id="3098619"/>
    <lineage>
        <taxon>Bacteria</taxon>
        <taxon>Pseudomonadati</taxon>
        <taxon>Pseudomonadota</taxon>
        <taxon>Betaproteobacteria</taxon>
        <taxon>Burkholderiales</taxon>
        <taxon>Sphaerotilaceae</taxon>
        <taxon>Roseateles</taxon>
    </lineage>
</organism>
<feature type="transmembrane region" description="Helical" evidence="1">
    <location>
        <begin position="91"/>
        <end position="114"/>
    </location>
</feature>
<proteinExistence type="predicted"/>
<evidence type="ECO:0000256" key="1">
    <source>
        <dbReference type="SAM" id="Phobius"/>
    </source>
</evidence>
<keyword evidence="1" id="KW-1133">Transmembrane helix</keyword>
<dbReference type="EMBL" id="JAXCLA010000008">
    <property type="protein sequence ID" value="MDY0747713.1"/>
    <property type="molecule type" value="Genomic_DNA"/>
</dbReference>
<accession>A0ABU5DN15</accession>
<reference evidence="2 3" key="1">
    <citation type="submission" date="2023-11" db="EMBL/GenBank/DDBJ databases">
        <title>Paucibacter sp. nov., isolated from fresh soil in Korea.</title>
        <authorList>
            <person name="Le N.T.T."/>
        </authorList>
    </citation>
    <scope>NUCLEOTIDE SEQUENCE [LARGE SCALE GENOMIC DNA]</scope>
    <source>
        <strain evidence="2 3">R3-3</strain>
    </source>
</reference>
<feature type="transmembrane region" description="Helical" evidence="1">
    <location>
        <begin position="50"/>
        <end position="71"/>
    </location>
</feature>
<dbReference type="RefSeq" id="WP_320425668.1">
    <property type="nucleotide sequence ID" value="NZ_JAXCLA010000008.1"/>
</dbReference>
<dbReference type="Pfam" id="PF11821">
    <property type="entry name" value="ActD"/>
    <property type="match status" value="1"/>
</dbReference>
<dbReference type="PANTHER" id="PTHR40394:SF2">
    <property type="entry name" value="QUINOL:CYTOCHROME C OXIDOREDUCTASE MEMBRANE PROTEIN"/>
    <property type="match status" value="1"/>
</dbReference>
<dbReference type="InterPro" id="IPR021776">
    <property type="entry name" value="ActD"/>
</dbReference>
<evidence type="ECO:0000313" key="3">
    <source>
        <dbReference type="Proteomes" id="UP001285263"/>
    </source>
</evidence>
<protein>
    <submittedName>
        <fullName evidence="2">DUF3341 domain-containing protein</fullName>
    </submittedName>
</protein>
<gene>
    <name evidence="2" type="ORF">SNE35_24635</name>
</gene>
<keyword evidence="1" id="KW-0812">Transmembrane</keyword>
<dbReference type="PANTHER" id="PTHR40394">
    <property type="entry name" value="LIPOPROTEIN-RELATED"/>
    <property type="match status" value="1"/>
</dbReference>
<name>A0ABU5DN15_9BURK</name>
<keyword evidence="3" id="KW-1185">Reference proteome</keyword>
<keyword evidence="1" id="KW-0472">Membrane</keyword>
<dbReference type="Proteomes" id="UP001285263">
    <property type="component" value="Unassembled WGS sequence"/>
</dbReference>
<comment type="caution">
    <text evidence="2">The sequence shown here is derived from an EMBL/GenBank/DDBJ whole genome shotgun (WGS) entry which is preliminary data.</text>
</comment>
<evidence type="ECO:0000313" key="2">
    <source>
        <dbReference type="EMBL" id="MDY0747713.1"/>
    </source>
</evidence>